<dbReference type="GO" id="GO:0003700">
    <property type="term" value="F:DNA-binding transcription factor activity"/>
    <property type="evidence" value="ECO:0007669"/>
    <property type="project" value="InterPro"/>
</dbReference>
<dbReference type="PROSITE" id="PS00846">
    <property type="entry name" value="HTH_ARSR_1"/>
    <property type="match status" value="1"/>
</dbReference>
<dbReference type="Pfam" id="PF21234">
    <property type="entry name" value="Phosphatase-like_N"/>
    <property type="match status" value="1"/>
</dbReference>
<dbReference type="SUPFAM" id="SSF52788">
    <property type="entry name" value="Phosphotyrosine protein phosphatases I"/>
    <property type="match status" value="1"/>
</dbReference>
<dbReference type="InterPro" id="IPR023485">
    <property type="entry name" value="Ptyr_pPase"/>
</dbReference>
<evidence type="ECO:0000259" key="5">
    <source>
        <dbReference type="PROSITE" id="PS50987"/>
    </source>
</evidence>
<dbReference type="SMART" id="SM00418">
    <property type="entry name" value="HTH_ARSR"/>
    <property type="match status" value="1"/>
</dbReference>
<dbReference type="InterPro" id="IPR036196">
    <property type="entry name" value="Ptyr_pPase_sf"/>
</dbReference>
<dbReference type="GO" id="GO:0046685">
    <property type="term" value="P:response to arsenic-containing substance"/>
    <property type="evidence" value="ECO:0007669"/>
    <property type="project" value="UniProtKB-KW"/>
</dbReference>
<reference evidence="6 7" key="1">
    <citation type="submission" date="2017-03" db="EMBL/GenBank/DDBJ databases">
        <authorList>
            <person name="Afonso C.L."/>
            <person name="Miller P.J."/>
            <person name="Scott M.A."/>
            <person name="Spackman E."/>
            <person name="Goraichik I."/>
            <person name="Dimitrov K.M."/>
            <person name="Suarez D.L."/>
            <person name="Swayne D.E."/>
        </authorList>
    </citation>
    <scope>NUCLEOTIDE SEQUENCE [LARGE SCALE GENOMIC DNA]</scope>
    <source>
        <strain evidence="7">8(6)</strain>
    </source>
</reference>
<evidence type="ECO:0000313" key="7">
    <source>
        <dbReference type="Proteomes" id="UP000234300"/>
    </source>
</evidence>
<gene>
    <name evidence="6" type="ORF">BAURA86_00665</name>
</gene>
<dbReference type="InterPro" id="IPR036388">
    <property type="entry name" value="WH-like_DNA-bd_sf"/>
</dbReference>
<dbReference type="RefSeq" id="WP_101556459.1">
    <property type="nucleotide sequence ID" value="NZ_FXZI01000002.1"/>
</dbReference>
<dbReference type="NCBIfam" id="NF033788">
    <property type="entry name" value="HTH_metalloreg"/>
    <property type="match status" value="1"/>
</dbReference>
<dbReference type="PANTHER" id="PTHR43428:SF1">
    <property type="entry name" value="ARSENATE REDUCTASE"/>
    <property type="match status" value="1"/>
</dbReference>
<name>A0A2H1IL62_BREAU</name>
<dbReference type="EMBL" id="FXZI01000002">
    <property type="protein sequence ID" value="SMX75903.1"/>
    <property type="molecule type" value="Genomic_DNA"/>
</dbReference>
<dbReference type="Gene3D" id="3.40.50.2300">
    <property type="match status" value="1"/>
</dbReference>
<accession>A0A2H1IL62</accession>
<evidence type="ECO:0000256" key="3">
    <source>
        <dbReference type="ARBA" id="ARBA00023125"/>
    </source>
</evidence>
<dbReference type="SMART" id="SM00226">
    <property type="entry name" value="LMWPc"/>
    <property type="match status" value="1"/>
</dbReference>
<protein>
    <submittedName>
        <fullName evidence="6">ArsR family transcriptional regulator</fullName>
    </submittedName>
</protein>
<dbReference type="InterPro" id="IPR048716">
    <property type="entry name" value="Phosphatase-like_N"/>
</dbReference>
<organism evidence="6 7">
    <name type="scientific">Brevibacterium aurantiacum</name>
    <dbReference type="NCBI Taxonomy" id="273384"/>
    <lineage>
        <taxon>Bacteria</taxon>
        <taxon>Bacillati</taxon>
        <taxon>Actinomycetota</taxon>
        <taxon>Actinomycetes</taxon>
        <taxon>Micrococcales</taxon>
        <taxon>Brevibacteriaceae</taxon>
        <taxon>Brevibacterium</taxon>
    </lineage>
</organism>
<dbReference type="AlphaFoldDB" id="A0A2H1IL62"/>
<dbReference type="Gene3D" id="1.10.8.1060">
    <property type="entry name" value="Corynebacterium glutamicum thioredoxin-dependent arsenate reductase, N-terminal domain"/>
    <property type="match status" value="1"/>
</dbReference>
<evidence type="ECO:0000256" key="2">
    <source>
        <dbReference type="ARBA" id="ARBA00023015"/>
    </source>
</evidence>
<dbReference type="InterPro" id="IPR001845">
    <property type="entry name" value="HTH_ArsR_DNA-bd_dom"/>
</dbReference>
<evidence type="ECO:0000256" key="1">
    <source>
        <dbReference type="ARBA" id="ARBA00022849"/>
    </source>
</evidence>
<dbReference type="Pfam" id="PF01451">
    <property type="entry name" value="LMWPc"/>
    <property type="match status" value="1"/>
</dbReference>
<keyword evidence="3" id="KW-0238">DNA-binding</keyword>
<keyword evidence="2" id="KW-0805">Transcription regulation</keyword>
<dbReference type="CDD" id="cd00090">
    <property type="entry name" value="HTH_ARSR"/>
    <property type="match status" value="1"/>
</dbReference>
<sequence length="333" mass="34738">MTEATLSSPADEACAPEPSHAIAAEVATTLAGTLKALADPLRLRMLSAIGTDPRGESCVCDLAELAEVSQPTVSHHLKVLKTVGLLESQRRGTWVWYRIAAGRKGAVGALLEGFAPAIIAPSTPDEATAVVSAADIDARINHLAADLTTKTPGLPPETVAGVVRDSYTALARSATVNQFLVPLTERFAKQRLADITRDRVAAPPQVLFICVANAGRSQLAAALTHHLSGGEVVARSAGSTPAKGLNSNVAELIRGIDGVDVDEAFPKPLTDEAIRAADVVVTMGCGDVCPIVPGRRYEDWAVADPALATPEGVALIRDDIATRVQALLDSLTE</sequence>
<dbReference type="Gene3D" id="1.10.10.10">
    <property type="entry name" value="Winged helix-like DNA-binding domain superfamily/Winged helix DNA-binding domain"/>
    <property type="match status" value="1"/>
</dbReference>
<evidence type="ECO:0000256" key="4">
    <source>
        <dbReference type="ARBA" id="ARBA00023163"/>
    </source>
</evidence>
<dbReference type="PROSITE" id="PS50987">
    <property type="entry name" value="HTH_ARSR_2"/>
    <property type="match status" value="1"/>
</dbReference>
<dbReference type="InterPro" id="IPR018334">
    <property type="entry name" value="ArsR_HTH"/>
</dbReference>
<dbReference type="NCBIfam" id="NF046112">
    <property type="entry name" value="MSMEG_6209_Nter"/>
    <property type="match status" value="1"/>
</dbReference>
<evidence type="ECO:0000313" key="6">
    <source>
        <dbReference type="EMBL" id="SMX75903.1"/>
    </source>
</evidence>
<dbReference type="PANTHER" id="PTHR43428">
    <property type="entry name" value="ARSENATE REDUCTASE"/>
    <property type="match status" value="1"/>
</dbReference>
<keyword evidence="4" id="KW-0804">Transcription</keyword>
<dbReference type="Pfam" id="PF01022">
    <property type="entry name" value="HTH_5"/>
    <property type="match status" value="1"/>
</dbReference>
<dbReference type="GO" id="GO:0003677">
    <property type="term" value="F:DNA binding"/>
    <property type="evidence" value="ECO:0007669"/>
    <property type="project" value="UniProtKB-KW"/>
</dbReference>
<proteinExistence type="predicted"/>
<feature type="domain" description="HTH arsR-type" evidence="5">
    <location>
        <begin position="22"/>
        <end position="122"/>
    </location>
</feature>
<dbReference type="InterPro" id="IPR011991">
    <property type="entry name" value="ArsR-like_HTH"/>
</dbReference>
<dbReference type="InterPro" id="IPR036390">
    <property type="entry name" value="WH_DNA-bd_sf"/>
</dbReference>
<keyword evidence="1" id="KW-0059">Arsenical resistance</keyword>
<dbReference type="Proteomes" id="UP000234300">
    <property type="component" value="Unassembled WGS sequence"/>
</dbReference>
<dbReference type="SUPFAM" id="SSF46785">
    <property type="entry name" value="Winged helix' DNA-binding domain"/>
    <property type="match status" value="1"/>
</dbReference>
<dbReference type="PRINTS" id="PR00778">
    <property type="entry name" value="HTHARSR"/>
</dbReference>